<dbReference type="SUPFAM" id="SSF56281">
    <property type="entry name" value="Metallo-hydrolase/oxidoreductase"/>
    <property type="match status" value="1"/>
</dbReference>
<dbReference type="STRING" id="587.RB151_025030"/>
<dbReference type="PANTHER" id="PTHR13754:SF18">
    <property type="entry name" value="7,8-DIHYDROPTERIN-6-METHYL-4-(BETA-D-RIBOFURANOSYL)-AMINOBENZENE-5'-PHOSPHATE SYNTHASE"/>
    <property type="match status" value="1"/>
</dbReference>
<name>A0A264VYG8_PRORE</name>
<dbReference type="Proteomes" id="UP000216001">
    <property type="component" value="Unassembled WGS sequence"/>
</dbReference>
<reference evidence="3 4" key="1">
    <citation type="submission" date="2017-07" db="EMBL/GenBank/DDBJ databases">
        <title>blaIMP-27 on transferable plasmids in Proteus mirabilis and Providencia rettgeri.</title>
        <authorList>
            <person name="Potter R."/>
        </authorList>
    </citation>
    <scope>NUCLEOTIDE SEQUENCE [LARGE SCALE GENOMIC DNA]</scope>
    <source>
        <strain evidence="3 4">PR1</strain>
    </source>
</reference>
<organism evidence="3 4">
    <name type="scientific">Providencia rettgeri</name>
    <dbReference type="NCBI Taxonomy" id="587"/>
    <lineage>
        <taxon>Bacteria</taxon>
        <taxon>Pseudomonadati</taxon>
        <taxon>Pseudomonadota</taxon>
        <taxon>Gammaproteobacteria</taxon>
        <taxon>Enterobacterales</taxon>
        <taxon>Morganellaceae</taxon>
        <taxon>Providencia</taxon>
    </lineage>
</organism>
<dbReference type="EMBL" id="NOWC01000001">
    <property type="protein sequence ID" value="OZS76382.1"/>
    <property type="molecule type" value="Genomic_DNA"/>
</dbReference>
<dbReference type="Gene3D" id="3.60.15.10">
    <property type="entry name" value="Ribonuclease Z/Hydroxyacylglutathione hydrolase-like"/>
    <property type="match status" value="1"/>
</dbReference>
<accession>A0A264VYG8</accession>
<gene>
    <name evidence="3" type="ORF">CHI95_00695</name>
    <name evidence="2" type="ORF">OGX73_03150</name>
</gene>
<dbReference type="CDD" id="cd07713">
    <property type="entry name" value="DHPS-like_MBL-fold"/>
    <property type="match status" value="1"/>
</dbReference>
<evidence type="ECO:0000313" key="3">
    <source>
        <dbReference type="EMBL" id="OZS76382.1"/>
    </source>
</evidence>
<dbReference type="GO" id="GO:0016740">
    <property type="term" value="F:transferase activity"/>
    <property type="evidence" value="ECO:0007669"/>
    <property type="project" value="TreeGrafter"/>
</dbReference>
<dbReference type="InterPro" id="IPR041712">
    <property type="entry name" value="DHPS-like_MBL-fold"/>
</dbReference>
<keyword evidence="3" id="KW-0378">Hydrolase</keyword>
<proteinExistence type="predicted"/>
<dbReference type="InterPro" id="IPR052926">
    <property type="entry name" value="Metallo-beta-lactamase_dom"/>
</dbReference>
<dbReference type="InterPro" id="IPR036866">
    <property type="entry name" value="RibonucZ/Hydroxyglut_hydro"/>
</dbReference>
<reference evidence="2" key="2">
    <citation type="submission" date="2022-10" db="EMBL/GenBank/DDBJ databases">
        <title>Bacterial isolates recovered from the One Health project in Brazil.</title>
        <authorList>
            <person name="Valiatti T.B."/>
            <person name="Santos F."/>
            <person name="Cayo R."/>
            <person name="Gales A.C."/>
        </authorList>
    </citation>
    <scope>NUCLEOTIDE SEQUENCE</scope>
    <source>
        <strain evidence="2">PVR188</strain>
    </source>
</reference>
<dbReference type="Proteomes" id="UP001159001">
    <property type="component" value="Unassembled WGS sequence"/>
</dbReference>
<evidence type="ECO:0000313" key="4">
    <source>
        <dbReference type="Proteomes" id="UP000216001"/>
    </source>
</evidence>
<dbReference type="PANTHER" id="PTHR13754">
    <property type="entry name" value="METALLO-BETA-LACTAMASE SUPERFAMILY PROTEIN"/>
    <property type="match status" value="1"/>
</dbReference>
<protein>
    <submittedName>
        <fullName evidence="3">MBL fold metallo-hydrolase</fullName>
    </submittedName>
</protein>
<dbReference type="GO" id="GO:0016787">
    <property type="term" value="F:hydrolase activity"/>
    <property type="evidence" value="ECO:0007669"/>
    <property type="project" value="UniProtKB-KW"/>
</dbReference>
<dbReference type="AlphaFoldDB" id="A0A264VYG8"/>
<evidence type="ECO:0000259" key="1">
    <source>
        <dbReference type="Pfam" id="PF00753"/>
    </source>
</evidence>
<dbReference type="GeneID" id="92274649"/>
<feature type="domain" description="Metallo-beta-lactamase" evidence="1">
    <location>
        <begin position="23"/>
        <end position="100"/>
    </location>
</feature>
<dbReference type="EMBL" id="JAOWIN010000001">
    <property type="protein sequence ID" value="MDI9091616.1"/>
    <property type="molecule type" value="Genomic_DNA"/>
</dbReference>
<dbReference type="InterPro" id="IPR001279">
    <property type="entry name" value="Metallo-B-lactamas"/>
</dbReference>
<dbReference type="RefSeq" id="WP_094960462.1">
    <property type="nucleotide sequence ID" value="NZ_JAGKOC010000013.1"/>
</dbReference>
<comment type="caution">
    <text evidence="3">The sequence shown here is derived from an EMBL/GenBank/DDBJ whole genome shotgun (WGS) entry which is preliminary data.</text>
</comment>
<evidence type="ECO:0000313" key="2">
    <source>
        <dbReference type="EMBL" id="MDI9091616.1"/>
    </source>
</evidence>
<sequence>MTIKITVLVDNNTLIDSYFCGEPGVCYYIEADDKKILFDTGYSDIFIDNANILHIDLADITDLVLSHGHNDHTWGLGHLIQHFDRRNIEAPETKHLIYHPDALIPKKFQSKVIGTNTSKDILASYFHCIEATKPYYLSEKIIFLGQIPRLNSFEGKEPIGTTLDFNHNIIDDYVFDDSALAIKTSEGLIVITGCSHSGICNITEYAKHVTGINNIVTVIGGFHLQQASKEILEKTGNYFNQQDIKFIHPCHCTDLNAKIHLAKYAPVQEVGTGLQLIYPS</sequence>
<dbReference type="Pfam" id="PF00753">
    <property type="entry name" value="Lactamase_B"/>
    <property type="match status" value="1"/>
</dbReference>